<comment type="subcellular location">
    <subcellularLocation>
        <location evidence="7">Cytoplasm</location>
    </subcellularLocation>
</comment>
<feature type="binding site" evidence="7">
    <location>
        <position position="20"/>
    </location>
    <ligand>
        <name>3-phosphoshikimate</name>
        <dbReference type="ChEBI" id="CHEBI:145989"/>
    </ligand>
</feature>
<name>A0A1I1ILI7_RUMAL</name>
<keyword evidence="7" id="KW-0963">Cytoplasm</keyword>
<feature type="binding site" evidence="7">
    <location>
        <position position="89"/>
    </location>
    <ligand>
        <name>phosphoenolpyruvate</name>
        <dbReference type="ChEBI" id="CHEBI:58702"/>
    </ligand>
</feature>
<evidence type="ECO:0000256" key="7">
    <source>
        <dbReference type="HAMAP-Rule" id="MF_00210"/>
    </source>
</evidence>
<dbReference type="InterPro" id="IPR006264">
    <property type="entry name" value="EPSP_synthase"/>
</dbReference>
<feature type="binding site" evidence="7">
    <location>
        <position position="290"/>
    </location>
    <ligand>
        <name>3-phosphoshikimate</name>
        <dbReference type="ChEBI" id="CHEBI:145989"/>
    </ligand>
</feature>
<evidence type="ECO:0000256" key="1">
    <source>
        <dbReference type="ARBA" id="ARBA00004811"/>
    </source>
</evidence>
<reference evidence="9 10" key="1">
    <citation type="submission" date="2016-10" db="EMBL/GenBank/DDBJ databases">
        <authorList>
            <person name="de Groot N.N."/>
        </authorList>
    </citation>
    <scope>NUCLEOTIDE SEQUENCE [LARGE SCALE GENOMIC DNA]</scope>
    <source>
        <strain evidence="9 10">AR67</strain>
    </source>
</reference>
<comment type="caution">
    <text evidence="7">Lacks conserved residue(s) required for the propagation of feature annotation.</text>
</comment>
<feature type="binding site" evidence="7">
    <location>
        <position position="364"/>
    </location>
    <ligand>
        <name>phosphoenolpyruvate</name>
        <dbReference type="ChEBI" id="CHEBI:58702"/>
    </ligand>
</feature>
<evidence type="ECO:0000256" key="4">
    <source>
        <dbReference type="ARBA" id="ARBA00022679"/>
    </source>
</evidence>
<feature type="binding site" evidence="7">
    <location>
        <position position="321"/>
    </location>
    <ligand>
        <name>phosphoenolpyruvate</name>
        <dbReference type="ChEBI" id="CHEBI:58702"/>
    </ligand>
</feature>
<feature type="binding site" evidence="7">
    <location>
        <position position="20"/>
    </location>
    <ligand>
        <name>phosphoenolpyruvate</name>
        <dbReference type="ChEBI" id="CHEBI:58702"/>
    </ligand>
</feature>
<feature type="binding site" evidence="7">
    <location>
        <position position="317"/>
    </location>
    <ligand>
        <name>3-phosphoshikimate</name>
        <dbReference type="ChEBI" id="CHEBI:145989"/>
    </ligand>
</feature>
<dbReference type="InterPro" id="IPR036968">
    <property type="entry name" value="Enolpyruvate_Tfrase_sf"/>
</dbReference>
<protein>
    <recommendedName>
        <fullName evidence="7">3-phosphoshikimate 1-carboxyvinyltransferase</fullName>
        <ecNumber evidence="7">2.5.1.19</ecNumber>
    </recommendedName>
    <alternativeName>
        <fullName evidence="7">5-enolpyruvylshikimate-3-phosphate synthase</fullName>
        <shortName evidence="7">EPSP synthase</shortName>
        <shortName evidence="7">EPSPS</shortName>
    </alternativeName>
</protein>
<dbReference type="InterPro" id="IPR023193">
    <property type="entry name" value="EPSP_synthase_CS"/>
</dbReference>
<evidence type="ECO:0000256" key="3">
    <source>
        <dbReference type="ARBA" id="ARBA00022605"/>
    </source>
</evidence>
<feature type="domain" description="Enolpyruvate transferase" evidence="8">
    <location>
        <begin position="7"/>
        <end position="398"/>
    </location>
</feature>
<feature type="binding site" evidence="7">
    <location>
        <position position="21"/>
    </location>
    <ligand>
        <name>3-phosphoshikimate</name>
        <dbReference type="ChEBI" id="CHEBI:145989"/>
    </ligand>
</feature>
<dbReference type="GO" id="GO:0009073">
    <property type="term" value="P:aromatic amino acid family biosynthetic process"/>
    <property type="evidence" value="ECO:0007669"/>
    <property type="project" value="UniProtKB-KW"/>
</dbReference>
<keyword evidence="3 7" id="KW-0028">Amino-acid biosynthesis</keyword>
<dbReference type="Proteomes" id="UP000182192">
    <property type="component" value="Unassembled WGS sequence"/>
</dbReference>
<evidence type="ECO:0000256" key="2">
    <source>
        <dbReference type="ARBA" id="ARBA00009948"/>
    </source>
</evidence>
<dbReference type="EMBL" id="FOKQ01000011">
    <property type="protein sequence ID" value="SFC37077.1"/>
    <property type="molecule type" value="Genomic_DNA"/>
</dbReference>
<feature type="active site" description="Proton acceptor" evidence="7">
    <location>
        <position position="290"/>
    </location>
</feature>
<sequence length="409" mass="44055">MDIKITPAKLHGVVTPPPSKSAAHRMLIAAALAEGTSVIDRLYPSVDILTTVEAMRQLGADIDVDGDRAVVRGIGNAPENAVLDCCESGSTLRFLIPVAAALGVKTEFLGRGKLPERPITPYLEEFPNHGVEFDYNNTMPFTINGKLTGGRYEIDGGISSQFITGLLLALPLTGQRSEIVLTSHLESRPYVDMTIDVMRKYGVNVEVTENSFIIPEGQKFRAYDDAVEGDHSQGAFFEVANALGSDIDIRGLNENSFQGDKKVIEICEKIVYNNNGAMEPFTVSAADIPDLVPILAVLGSFCGGESRIIDAARLRLKESDRLAAMEETLNALGGDVTATADSLIIKGNESLAGGAEVSAHNDHRIAMAMAIAATRCENPIIIRGAECVRKSYPDFWEVYRSLGGIAEEI</sequence>
<evidence type="ECO:0000259" key="8">
    <source>
        <dbReference type="Pfam" id="PF00275"/>
    </source>
</evidence>
<feature type="binding site" evidence="7">
    <location>
        <position position="159"/>
    </location>
    <ligand>
        <name>3-phosphoshikimate</name>
        <dbReference type="ChEBI" id="CHEBI:145989"/>
    </ligand>
</feature>
<dbReference type="InterPro" id="IPR013792">
    <property type="entry name" value="RNA3'P_cycl/enolpyr_Trfase_a/b"/>
</dbReference>
<dbReference type="EC" id="2.5.1.19" evidence="7"/>
<evidence type="ECO:0000313" key="10">
    <source>
        <dbReference type="Proteomes" id="UP000182192"/>
    </source>
</evidence>
<dbReference type="HAMAP" id="MF_00210">
    <property type="entry name" value="EPSP_synth"/>
    <property type="match status" value="1"/>
</dbReference>
<dbReference type="eggNOG" id="COG0128">
    <property type="taxonomic scope" value="Bacteria"/>
</dbReference>
<comment type="pathway">
    <text evidence="1 7">Metabolic intermediate biosynthesis; chorismate biosynthesis; chorismate from D-erythrose 4-phosphate and phosphoenolpyruvate: step 6/7.</text>
</comment>
<keyword evidence="5 7" id="KW-0057">Aromatic amino acid biosynthesis</keyword>
<dbReference type="GO" id="GO:0008652">
    <property type="term" value="P:amino acid biosynthetic process"/>
    <property type="evidence" value="ECO:0007669"/>
    <property type="project" value="UniProtKB-KW"/>
</dbReference>
<dbReference type="Pfam" id="PF00275">
    <property type="entry name" value="EPSP_synthase"/>
    <property type="match status" value="1"/>
</dbReference>
<evidence type="ECO:0000256" key="6">
    <source>
        <dbReference type="ARBA" id="ARBA00044633"/>
    </source>
</evidence>
<dbReference type="NCBIfam" id="TIGR01356">
    <property type="entry name" value="aroA"/>
    <property type="match status" value="1"/>
</dbReference>
<dbReference type="GO" id="GO:0005737">
    <property type="term" value="C:cytoplasm"/>
    <property type="evidence" value="ECO:0007669"/>
    <property type="project" value="UniProtKB-SubCell"/>
</dbReference>
<feature type="binding site" evidence="7">
    <location>
        <position position="161"/>
    </location>
    <ligand>
        <name>phosphoenolpyruvate</name>
        <dbReference type="ChEBI" id="CHEBI:58702"/>
    </ligand>
</feature>
<feature type="binding site" evidence="7">
    <location>
        <position position="390"/>
    </location>
    <ligand>
        <name>phosphoenolpyruvate</name>
        <dbReference type="ChEBI" id="CHEBI:58702"/>
    </ligand>
</feature>
<dbReference type="OrthoDB" id="9809920at2"/>
<dbReference type="PANTHER" id="PTHR21090">
    <property type="entry name" value="AROM/DEHYDROQUINATE SYNTHASE"/>
    <property type="match status" value="1"/>
</dbReference>
<keyword evidence="4 7" id="KW-0808">Transferase</keyword>
<dbReference type="SUPFAM" id="SSF55205">
    <property type="entry name" value="EPT/RTPC-like"/>
    <property type="match status" value="1"/>
</dbReference>
<comment type="subunit">
    <text evidence="7">Monomer.</text>
</comment>
<dbReference type="PROSITE" id="PS00885">
    <property type="entry name" value="EPSP_SYNTHASE_2"/>
    <property type="match status" value="1"/>
</dbReference>
<feature type="binding site" evidence="7">
    <location>
        <position position="25"/>
    </location>
    <ligand>
        <name>3-phosphoshikimate</name>
        <dbReference type="ChEBI" id="CHEBI:145989"/>
    </ligand>
</feature>
<comment type="function">
    <text evidence="7">Catalyzes the transfer of the enolpyruvyl moiety of phosphoenolpyruvate (PEP) to the 5-hydroxyl of shikimate-3-phosphate (S3P) to produce enolpyruvyl shikimate-3-phosphate and inorganic phosphate.</text>
</comment>
<dbReference type="GO" id="GO:0003866">
    <property type="term" value="F:3-phosphoshikimate 1-carboxyvinyltransferase activity"/>
    <property type="evidence" value="ECO:0007669"/>
    <property type="project" value="UniProtKB-UniRule"/>
</dbReference>
<comment type="similarity">
    <text evidence="2 7">Belongs to the EPSP synthase family.</text>
</comment>
<evidence type="ECO:0000313" key="9">
    <source>
        <dbReference type="EMBL" id="SFC37077.1"/>
    </source>
</evidence>
<feature type="binding site" evidence="7">
    <location>
        <position position="117"/>
    </location>
    <ligand>
        <name>phosphoenolpyruvate</name>
        <dbReference type="ChEBI" id="CHEBI:58702"/>
    </ligand>
</feature>
<feature type="binding site" evidence="7">
    <location>
        <position position="160"/>
    </location>
    <ligand>
        <name>3-phosphoshikimate</name>
        <dbReference type="ChEBI" id="CHEBI:145989"/>
    </ligand>
</feature>
<accession>A0A1I1ILI7</accession>
<dbReference type="RefSeq" id="WP_074961067.1">
    <property type="nucleotide sequence ID" value="NZ_FOKQ01000011.1"/>
</dbReference>
<gene>
    <name evidence="7" type="primary">aroA</name>
    <name evidence="9" type="ORF">SAMN02910406_01624</name>
</gene>
<dbReference type="CDD" id="cd01556">
    <property type="entry name" value="EPSP_synthase"/>
    <property type="match status" value="1"/>
</dbReference>
<organism evidence="9 10">
    <name type="scientific">Ruminococcus albus</name>
    <dbReference type="NCBI Taxonomy" id="1264"/>
    <lineage>
        <taxon>Bacteria</taxon>
        <taxon>Bacillati</taxon>
        <taxon>Bacillota</taxon>
        <taxon>Clostridia</taxon>
        <taxon>Eubacteriales</taxon>
        <taxon>Oscillospiraceae</taxon>
        <taxon>Ruminococcus</taxon>
    </lineage>
</organism>
<dbReference type="UniPathway" id="UPA00053">
    <property type="reaction ID" value="UER00089"/>
</dbReference>
<dbReference type="PIRSF" id="PIRSF000505">
    <property type="entry name" value="EPSPS"/>
    <property type="match status" value="1"/>
</dbReference>
<dbReference type="AlphaFoldDB" id="A0A1I1ILI7"/>
<feature type="binding site" evidence="7">
    <location>
        <position position="187"/>
    </location>
    <ligand>
        <name>3-phosphoshikimate</name>
        <dbReference type="ChEBI" id="CHEBI:145989"/>
    </ligand>
</feature>
<comment type="catalytic activity">
    <reaction evidence="6">
        <text>3-phosphoshikimate + phosphoenolpyruvate = 5-O-(1-carboxyvinyl)-3-phosphoshikimate + phosphate</text>
        <dbReference type="Rhea" id="RHEA:21256"/>
        <dbReference type="ChEBI" id="CHEBI:43474"/>
        <dbReference type="ChEBI" id="CHEBI:57701"/>
        <dbReference type="ChEBI" id="CHEBI:58702"/>
        <dbReference type="ChEBI" id="CHEBI:145989"/>
        <dbReference type="EC" id="2.5.1.19"/>
    </reaction>
    <physiologicalReaction direction="left-to-right" evidence="6">
        <dbReference type="Rhea" id="RHEA:21257"/>
    </physiologicalReaction>
</comment>
<dbReference type="PANTHER" id="PTHR21090:SF5">
    <property type="entry name" value="PENTAFUNCTIONAL AROM POLYPEPTIDE"/>
    <property type="match status" value="1"/>
</dbReference>
<dbReference type="GO" id="GO:0009423">
    <property type="term" value="P:chorismate biosynthetic process"/>
    <property type="evidence" value="ECO:0007669"/>
    <property type="project" value="UniProtKB-UniRule"/>
</dbReference>
<proteinExistence type="inferred from homology"/>
<feature type="binding site" evidence="7">
    <location>
        <position position="161"/>
    </location>
    <ligand>
        <name>3-phosphoshikimate</name>
        <dbReference type="ChEBI" id="CHEBI:145989"/>
    </ligand>
</feature>
<dbReference type="InterPro" id="IPR001986">
    <property type="entry name" value="Enolpyruvate_Tfrase_dom"/>
</dbReference>
<dbReference type="Gene3D" id="3.65.10.10">
    <property type="entry name" value="Enolpyruvate transferase domain"/>
    <property type="match status" value="2"/>
</dbReference>
<evidence type="ECO:0000256" key="5">
    <source>
        <dbReference type="ARBA" id="ARBA00023141"/>
    </source>
</evidence>